<dbReference type="AlphaFoldDB" id="A0A0G2E2A6"/>
<evidence type="ECO:0000256" key="1">
    <source>
        <dbReference type="ARBA" id="ARBA00006484"/>
    </source>
</evidence>
<dbReference type="CDD" id="cd05374">
    <property type="entry name" value="17beta-HSD-like_SDR_c"/>
    <property type="match status" value="1"/>
</dbReference>
<dbReference type="OrthoDB" id="1274115at2759"/>
<proteinExistence type="inferred from homology"/>
<dbReference type="InterPro" id="IPR036291">
    <property type="entry name" value="NAD(P)-bd_dom_sf"/>
</dbReference>
<protein>
    <submittedName>
        <fullName evidence="4">Putative short-chain oxidoreductase</fullName>
    </submittedName>
</protein>
<dbReference type="PRINTS" id="PR00080">
    <property type="entry name" value="SDRFAMILY"/>
</dbReference>
<reference evidence="4 5" key="1">
    <citation type="submission" date="2015-05" db="EMBL/GenBank/DDBJ databases">
        <title>Distinctive expansion of gene families associated with plant cell wall degradation and secondary metabolism in the genomes of grapevine trunk pathogens.</title>
        <authorList>
            <person name="Lawrence D.P."/>
            <person name="Travadon R."/>
            <person name="Rolshausen P.E."/>
            <person name="Baumgartner K."/>
        </authorList>
    </citation>
    <scope>NUCLEOTIDE SEQUENCE [LARGE SCALE GENOMIC DNA]</scope>
    <source>
        <strain evidence="4">UCRPC4</strain>
    </source>
</reference>
<reference evidence="4 5" key="2">
    <citation type="submission" date="2015-05" db="EMBL/GenBank/DDBJ databases">
        <authorList>
            <person name="Morales-Cruz A."/>
            <person name="Amrine K.C."/>
            <person name="Cantu D."/>
        </authorList>
    </citation>
    <scope>NUCLEOTIDE SEQUENCE [LARGE SCALE GENOMIC DNA]</scope>
    <source>
        <strain evidence="4">UCRPC4</strain>
    </source>
</reference>
<organism evidence="4 5">
    <name type="scientific">Phaeomoniella chlamydospora</name>
    <name type="common">Phaeoacremonium chlamydosporum</name>
    <dbReference type="NCBI Taxonomy" id="158046"/>
    <lineage>
        <taxon>Eukaryota</taxon>
        <taxon>Fungi</taxon>
        <taxon>Dikarya</taxon>
        <taxon>Ascomycota</taxon>
        <taxon>Pezizomycotina</taxon>
        <taxon>Eurotiomycetes</taxon>
        <taxon>Chaetothyriomycetidae</taxon>
        <taxon>Phaeomoniellales</taxon>
        <taxon>Phaeomoniellaceae</taxon>
        <taxon>Phaeomoniella</taxon>
    </lineage>
</organism>
<dbReference type="PRINTS" id="PR00081">
    <property type="entry name" value="GDHRDH"/>
</dbReference>
<dbReference type="Pfam" id="PF00106">
    <property type="entry name" value="adh_short"/>
    <property type="match status" value="1"/>
</dbReference>
<accession>A0A0G2E2A6</accession>
<sequence length="286" mass="31551">MSQLVWLITGSSSGFGELFVQQILARGDRVLATGRSLEKLKHLEQAGAAILQLDVTDEQQALNDTITKAIAVYGKIDVLVNNAAYIAFGAWEDLESKPPRCEQFSAQFATNVFGAIKVTRAILPHFRQRRSGTIVFIGSLSGWQGHPFVSAYSGSKFALEGLVEGLDQEISPFGIQSLLIEPGRFRTKLLSTDNLKAVQSQIPDYVEVSKERRAGLAKEDQTQPGDTQKAVEIILDLVRNEGCAQGRNVPFRLPLGTDCYDSVKAKCESTLELLEEWRDVIKSTDY</sequence>
<dbReference type="Proteomes" id="UP000053317">
    <property type="component" value="Unassembled WGS sequence"/>
</dbReference>
<evidence type="ECO:0000256" key="3">
    <source>
        <dbReference type="RuleBase" id="RU000363"/>
    </source>
</evidence>
<dbReference type="GO" id="GO:0016491">
    <property type="term" value="F:oxidoreductase activity"/>
    <property type="evidence" value="ECO:0007669"/>
    <property type="project" value="UniProtKB-KW"/>
</dbReference>
<comment type="similarity">
    <text evidence="1 3">Belongs to the short-chain dehydrogenases/reductases (SDR) family.</text>
</comment>
<gene>
    <name evidence="4" type="ORF">UCRPC4_g05690</name>
</gene>
<name>A0A0G2E2A6_PHACM</name>
<dbReference type="InterPro" id="IPR002347">
    <property type="entry name" value="SDR_fam"/>
</dbReference>
<dbReference type="SUPFAM" id="SSF51735">
    <property type="entry name" value="NAD(P)-binding Rossmann-fold domains"/>
    <property type="match status" value="1"/>
</dbReference>
<dbReference type="EMBL" id="LCWF01000149">
    <property type="protein sequence ID" value="KKY17197.1"/>
    <property type="molecule type" value="Genomic_DNA"/>
</dbReference>
<dbReference type="PANTHER" id="PTHR43976">
    <property type="entry name" value="SHORT CHAIN DEHYDROGENASE"/>
    <property type="match status" value="1"/>
</dbReference>
<keyword evidence="5" id="KW-1185">Reference proteome</keyword>
<keyword evidence="2" id="KW-0560">Oxidoreductase</keyword>
<dbReference type="InterPro" id="IPR051911">
    <property type="entry name" value="SDR_oxidoreductase"/>
</dbReference>
<evidence type="ECO:0000313" key="5">
    <source>
        <dbReference type="Proteomes" id="UP000053317"/>
    </source>
</evidence>
<dbReference type="PANTHER" id="PTHR43976:SF16">
    <property type="entry name" value="SHORT-CHAIN DEHYDROGENASE_REDUCTASE FAMILY PROTEIN"/>
    <property type="match status" value="1"/>
</dbReference>
<comment type="caution">
    <text evidence="4">The sequence shown here is derived from an EMBL/GenBank/DDBJ whole genome shotgun (WGS) entry which is preliminary data.</text>
</comment>
<dbReference type="Gene3D" id="3.40.50.720">
    <property type="entry name" value="NAD(P)-binding Rossmann-like Domain"/>
    <property type="match status" value="1"/>
</dbReference>
<evidence type="ECO:0000256" key="2">
    <source>
        <dbReference type="ARBA" id="ARBA00023002"/>
    </source>
</evidence>
<evidence type="ECO:0000313" key="4">
    <source>
        <dbReference type="EMBL" id="KKY17197.1"/>
    </source>
</evidence>